<dbReference type="AlphaFoldDB" id="A0A375J2P3"/>
<organism evidence="1 2">
    <name type="scientific">Cupriavidus taiwanensis</name>
    <dbReference type="NCBI Taxonomy" id="164546"/>
    <lineage>
        <taxon>Bacteria</taxon>
        <taxon>Pseudomonadati</taxon>
        <taxon>Pseudomonadota</taxon>
        <taxon>Betaproteobacteria</taxon>
        <taxon>Burkholderiales</taxon>
        <taxon>Burkholderiaceae</taxon>
        <taxon>Cupriavidus</taxon>
    </lineage>
</organism>
<dbReference type="EC" id="2.5.1.75" evidence="1"/>
<protein>
    <submittedName>
        <fullName evidence="1">tRNA dimethylallyltransferase</fullName>
        <ecNumber evidence="1">2.5.1.75</ecNumber>
    </submittedName>
</protein>
<sequence>MDSDFGGIRPQGTCQPCRPRFRACPRAIVEPEMGAAIAAAASSAAIADNPRRALVQAGAADSGLYVQTRPVR</sequence>
<name>A0A375J2P3_9BURK</name>
<evidence type="ECO:0000313" key="1">
    <source>
        <dbReference type="EMBL" id="SPR98922.1"/>
    </source>
</evidence>
<accession>A0A375J2P3</accession>
<evidence type="ECO:0000313" key="2">
    <source>
        <dbReference type="Proteomes" id="UP000256805"/>
    </source>
</evidence>
<dbReference type="Proteomes" id="UP000256805">
    <property type="component" value="Unassembled WGS sequence"/>
</dbReference>
<reference evidence="1 2" key="1">
    <citation type="submission" date="2018-01" db="EMBL/GenBank/DDBJ databases">
        <authorList>
            <person name="Gaut B.S."/>
            <person name="Morton B.R."/>
            <person name="Clegg M.T."/>
            <person name="Duvall M.R."/>
        </authorList>
    </citation>
    <scope>NUCLEOTIDE SEQUENCE [LARGE SCALE GENOMIC DNA]</scope>
    <source>
        <strain evidence="1">Cupriavidus taiwanensis cmp 52</strain>
    </source>
</reference>
<gene>
    <name evidence="1" type="ORF">CBM2634_A70001</name>
</gene>
<dbReference type="GO" id="GO:0052381">
    <property type="term" value="F:tRNA dimethylallyltransferase activity"/>
    <property type="evidence" value="ECO:0007669"/>
    <property type="project" value="UniProtKB-EC"/>
</dbReference>
<proteinExistence type="predicted"/>
<keyword evidence="1" id="KW-0808">Transferase</keyword>
<dbReference type="EMBL" id="OVTA01000029">
    <property type="protein sequence ID" value="SPR98922.1"/>
    <property type="molecule type" value="Genomic_DNA"/>
</dbReference>